<dbReference type="Gene3D" id="1.25.40.10">
    <property type="entry name" value="Tetratricopeptide repeat domain"/>
    <property type="match status" value="1"/>
</dbReference>
<dbReference type="Gene3D" id="3.40.50.300">
    <property type="entry name" value="P-loop containing nucleotide triphosphate hydrolases"/>
    <property type="match status" value="1"/>
</dbReference>
<dbReference type="GO" id="GO:0005794">
    <property type="term" value="C:Golgi apparatus"/>
    <property type="evidence" value="ECO:0007669"/>
    <property type="project" value="TreeGrafter"/>
</dbReference>
<accession>A0A7S2L6V4</accession>
<evidence type="ECO:0000256" key="1">
    <source>
        <dbReference type="ARBA" id="ARBA00009988"/>
    </source>
</evidence>
<dbReference type="InterPro" id="IPR026634">
    <property type="entry name" value="TPST-like"/>
</dbReference>
<protein>
    <recommendedName>
        <fullName evidence="2">protein-tyrosine sulfotransferase</fullName>
        <ecNumber evidence="2">2.8.2.20</ecNumber>
    </recommendedName>
</protein>
<dbReference type="PANTHER" id="PTHR12788:SF10">
    <property type="entry name" value="PROTEIN-TYROSINE SULFOTRANSFERASE"/>
    <property type="match status" value="1"/>
</dbReference>
<dbReference type="GO" id="GO:0008476">
    <property type="term" value="F:protein-tyrosine sulfotransferase activity"/>
    <property type="evidence" value="ECO:0007669"/>
    <property type="project" value="UniProtKB-EC"/>
</dbReference>
<feature type="region of interest" description="Disordered" evidence="6">
    <location>
        <begin position="1"/>
        <end position="34"/>
    </location>
</feature>
<dbReference type="Pfam" id="PF13469">
    <property type="entry name" value="Sulfotransfer_3"/>
    <property type="match status" value="1"/>
</dbReference>
<name>A0A7S2L6V4_9STRA</name>
<dbReference type="InterPro" id="IPR019734">
    <property type="entry name" value="TPR_rpt"/>
</dbReference>
<evidence type="ECO:0000256" key="3">
    <source>
        <dbReference type="ARBA" id="ARBA00022679"/>
    </source>
</evidence>
<dbReference type="EC" id="2.8.2.20" evidence="2"/>
<sequence>MVVNNSSNSSSANGSNGSNGGGGQRPAAAAKRAPPPSTWTVFLFHFALPMALVAILSNINDIYSGLVSFPSHLLHHASNTAKTMQPKLSTESSVKMPTLSPKERPTAAVNNQQHPQTQTTTTTTTTRPTVATTKSTTTTTTQSSKTSTSSTSSNHPRHRQNAASDPFHQQMETNIRTLRHQYKQAVNTPNEHLAAIQLADFLKYRDTVIHDGGTYQMEAIEVYSRAVSLLEDKWRNMMTNGEDTRKTAMSHNNEQHDDEENDYYTTGLNREIFLDYGSKSIEGLLCATYTNLGKTYFMSNMFERAVQSHNQCLSYDHRYIDALSSRGQAYIILGKYKEAATDFFQVLYMDSNRLFGNVVTGLARCLSADDNVIDGGWESLVQLLEADIPRQVESLQRAKELSDDSAAATIKHYADILKHMHHAMFQYHDTKTKNVSEAWKHLSKGNEYKMSTLAPFDEAFELDKVSRLKNVFTPGFWPAGMGSDTKTPIFIIGFVRSGSTLLERILDAHPLIVGTGEDSVFNGRLDSIRNDIIKASMAGQGEFLQTVKKLADDVVVDMIKRWEIIDANTNSEEDLSSERAQEPTRFVDKMLSNYMNVGFIHLLFPNALILHVAREPMDSIFSAFKHDFPPGGFDYTSEFSSLARLYHGYRDVMEHWDKVLPGRVTHIRYEDLVKDLPGMAPKILEKAGVPWDPAVLEFHQKKHAVNTLSTTQVRKGVYSHHLKGWKRYEEFLEPLLKRIGSRVEFKLSTSLTPSTS</sequence>
<dbReference type="EMBL" id="HBGZ01012892">
    <property type="protein sequence ID" value="CAD9597603.1"/>
    <property type="molecule type" value="Transcribed_RNA"/>
</dbReference>
<feature type="compositionally biased region" description="Low complexity" evidence="6">
    <location>
        <begin position="117"/>
        <end position="153"/>
    </location>
</feature>
<gene>
    <name evidence="7" type="ORF">SMAR0320_LOCUS9202</name>
</gene>
<feature type="repeat" description="TPR" evidence="5">
    <location>
        <begin position="320"/>
        <end position="353"/>
    </location>
</feature>
<reference evidence="7" key="1">
    <citation type="submission" date="2021-01" db="EMBL/GenBank/DDBJ databases">
        <authorList>
            <person name="Corre E."/>
            <person name="Pelletier E."/>
            <person name="Niang G."/>
            <person name="Scheremetjew M."/>
            <person name="Finn R."/>
            <person name="Kale V."/>
            <person name="Holt S."/>
            <person name="Cochrane G."/>
            <person name="Meng A."/>
            <person name="Brown T."/>
            <person name="Cohen L."/>
        </authorList>
    </citation>
    <scope>NUCLEOTIDE SEQUENCE</scope>
    <source>
        <strain evidence="7">SM1012Den-03</strain>
    </source>
</reference>
<evidence type="ECO:0000313" key="7">
    <source>
        <dbReference type="EMBL" id="CAD9597603.1"/>
    </source>
</evidence>
<keyword evidence="3" id="KW-0808">Transferase</keyword>
<evidence type="ECO:0000256" key="5">
    <source>
        <dbReference type="PROSITE-ProRule" id="PRU00339"/>
    </source>
</evidence>
<evidence type="ECO:0000256" key="2">
    <source>
        <dbReference type="ARBA" id="ARBA00013262"/>
    </source>
</evidence>
<keyword evidence="5" id="KW-0802">TPR repeat</keyword>
<dbReference type="SUPFAM" id="SSF48452">
    <property type="entry name" value="TPR-like"/>
    <property type="match status" value="1"/>
</dbReference>
<evidence type="ECO:0000256" key="6">
    <source>
        <dbReference type="SAM" id="MobiDB-lite"/>
    </source>
</evidence>
<dbReference type="InterPro" id="IPR027417">
    <property type="entry name" value="P-loop_NTPase"/>
</dbReference>
<dbReference type="PANTHER" id="PTHR12788">
    <property type="entry name" value="PROTEIN-TYROSINE SULFOTRANSFERASE 2"/>
    <property type="match status" value="1"/>
</dbReference>
<dbReference type="InterPro" id="IPR011990">
    <property type="entry name" value="TPR-like_helical_dom_sf"/>
</dbReference>
<feature type="region of interest" description="Disordered" evidence="6">
    <location>
        <begin position="80"/>
        <end position="167"/>
    </location>
</feature>
<comment type="similarity">
    <text evidence="1">Belongs to the protein sulfotransferase family.</text>
</comment>
<feature type="compositionally biased region" description="Low complexity" evidence="6">
    <location>
        <begin position="1"/>
        <end position="16"/>
    </location>
</feature>
<dbReference type="SMART" id="SM00028">
    <property type="entry name" value="TPR"/>
    <property type="match status" value="2"/>
</dbReference>
<proteinExistence type="inferred from homology"/>
<dbReference type="PROSITE" id="PS50005">
    <property type="entry name" value="TPR"/>
    <property type="match status" value="1"/>
</dbReference>
<dbReference type="AlphaFoldDB" id="A0A7S2L6V4"/>
<dbReference type="SUPFAM" id="SSF52540">
    <property type="entry name" value="P-loop containing nucleoside triphosphate hydrolases"/>
    <property type="match status" value="1"/>
</dbReference>
<organism evidence="7">
    <name type="scientific">Skeletonema marinoi</name>
    <dbReference type="NCBI Taxonomy" id="267567"/>
    <lineage>
        <taxon>Eukaryota</taxon>
        <taxon>Sar</taxon>
        <taxon>Stramenopiles</taxon>
        <taxon>Ochrophyta</taxon>
        <taxon>Bacillariophyta</taxon>
        <taxon>Coscinodiscophyceae</taxon>
        <taxon>Thalassiosirophycidae</taxon>
        <taxon>Thalassiosirales</taxon>
        <taxon>Skeletonemataceae</taxon>
        <taxon>Skeletonema</taxon>
        <taxon>Skeletonema marinoi-dohrnii complex</taxon>
    </lineage>
</organism>
<comment type="catalytic activity">
    <reaction evidence="4">
        <text>L-tyrosyl-[protein] + 3'-phosphoadenylyl sulfate = O-sulfo-L-tyrosine-[protein] + adenosine 3',5'-bisphosphate + H(+)</text>
        <dbReference type="Rhea" id="RHEA:16801"/>
        <dbReference type="Rhea" id="RHEA-COMP:10136"/>
        <dbReference type="Rhea" id="RHEA-COMP:11688"/>
        <dbReference type="ChEBI" id="CHEBI:15378"/>
        <dbReference type="ChEBI" id="CHEBI:46858"/>
        <dbReference type="ChEBI" id="CHEBI:58339"/>
        <dbReference type="ChEBI" id="CHEBI:58343"/>
        <dbReference type="ChEBI" id="CHEBI:65286"/>
        <dbReference type="EC" id="2.8.2.20"/>
    </reaction>
</comment>
<evidence type="ECO:0000256" key="4">
    <source>
        <dbReference type="ARBA" id="ARBA00048460"/>
    </source>
</evidence>
<feature type="compositionally biased region" description="Polar residues" evidence="6">
    <location>
        <begin position="80"/>
        <end position="95"/>
    </location>
</feature>